<sequence length="374" mass="40625">MSKPATTTKTRAAPAPTPSLRWTWDFGIALNDLDTRRLLALLTALLETAALGKAAAAADMSYRAAWGLLRHCQERFGLDLVVMERGRGTRLTPLGESLVEMDGAARLALGEVHAVWETRMRDLVAPALQGGGTERLKLFASHDLALADWAEHGRRLPVDISWHGSEEALAALGRGECDVAGFHVPETWTRRQLAGWLGRWLKPKLHLCLPVMRRQQGLIVARGNSLRLASLADVAARGARMVNRQRGSGTRHLIDQLLAANGIDAAAIDGYAHEEFTHDAVAATVAGGSADAGFGIRAAAARYDLDFVPLADERYGFALRHAALDGEAMRTFLRRIAGRTFRQRLASLPGYQPLPLADVATLGKAGRWEEFLPA</sequence>
<feature type="domain" description="PBP" evidence="2">
    <location>
        <begin position="152"/>
        <end position="335"/>
    </location>
</feature>
<evidence type="ECO:0000259" key="2">
    <source>
        <dbReference type="Pfam" id="PF12727"/>
    </source>
</evidence>
<evidence type="ECO:0000259" key="1">
    <source>
        <dbReference type="Pfam" id="PF00126"/>
    </source>
</evidence>
<dbReference type="OrthoDB" id="9800709at2"/>
<dbReference type="SUPFAM" id="SSF46785">
    <property type="entry name" value="Winged helix' DNA-binding domain"/>
    <property type="match status" value="1"/>
</dbReference>
<dbReference type="Gene3D" id="1.10.10.10">
    <property type="entry name" value="Winged helix-like DNA-binding domain superfamily/Winged helix DNA-binding domain"/>
    <property type="match status" value="1"/>
</dbReference>
<organism evidence="3 4">
    <name type="scientific">Sulfurisoma sediminicola</name>
    <dbReference type="NCBI Taxonomy" id="1381557"/>
    <lineage>
        <taxon>Bacteria</taxon>
        <taxon>Pseudomonadati</taxon>
        <taxon>Pseudomonadota</taxon>
        <taxon>Betaproteobacteria</taxon>
        <taxon>Nitrosomonadales</taxon>
        <taxon>Sterolibacteriaceae</taxon>
        <taxon>Sulfurisoma</taxon>
    </lineage>
</organism>
<feature type="domain" description="HTH lysR-type" evidence="1">
    <location>
        <begin position="37"/>
        <end position="96"/>
    </location>
</feature>
<protein>
    <submittedName>
        <fullName evidence="3">Molybdate transport repressor ModE-like protein</fullName>
    </submittedName>
</protein>
<name>A0A497XGF2_9PROT</name>
<dbReference type="AlphaFoldDB" id="A0A497XGF2"/>
<dbReference type="InterPro" id="IPR024370">
    <property type="entry name" value="PBP_domain"/>
</dbReference>
<reference evidence="3 4" key="1">
    <citation type="submission" date="2018-10" db="EMBL/GenBank/DDBJ databases">
        <title>Genomic Encyclopedia of Type Strains, Phase IV (KMG-IV): sequencing the most valuable type-strain genomes for metagenomic binning, comparative biology and taxonomic classification.</title>
        <authorList>
            <person name="Goeker M."/>
        </authorList>
    </citation>
    <scope>NUCLEOTIDE SEQUENCE [LARGE SCALE GENOMIC DNA]</scope>
    <source>
        <strain evidence="3 4">DSM 26916</strain>
    </source>
</reference>
<dbReference type="Pfam" id="PF12727">
    <property type="entry name" value="PBP_like"/>
    <property type="match status" value="1"/>
</dbReference>
<evidence type="ECO:0000313" key="3">
    <source>
        <dbReference type="EMBL" id="RLJ65168.1"/>
    </source>
</evidence>
<gene>
    <name evidence="3" type="ORF">DFR35_1824</name>
</gene>
<evidence type="ECO:0000313" key="4">
    <source>
        <dbReference type="Proteomes" id="UP000268908"/>
    </source>
</evidence>
<dbReference type="InterPro" id="IPR036388">
    <property type="entry name" value="WH-like_DNA-bd_sf"/>
</dbReference>
<comment type="caution">
    <text evidence="3">The sequence shown here is derived from an EMBL/GenBank/DDBJ whole genome shotgun (WGS) entry which is preliminary data.</text>
</comment>
<dbReference type="InterPro" id="IPR036390">
    <property type="entry name" value="WH_DNA-bd_sf"/>
</dbReference>
<dbReference type="PANTHER" id="PTHR38431">
    <property type="entry name" value="BLL2305 PROTEIN"/>
    <property type="match status" value="1"/>
</dbReference>
<dbReference type="SUPFAM" id="SSF53850">
    <property type="entry name" value="Periplasmic binding protein-like II"/>
    <property type="match status" value="1"/>
</dbReference>
<dbReference type="PANTHER" id="PTHR38431:SF1">
    <property type="entry name" value="BLL2305 PROTEIN"/>
    <property type="match status" value="1"/>
</dbReference>
<keyword evidence="4" id="KW-1185">Reference proteome</keyword>
<dbReference type="Proteomes" id="UP000268908">
    <property type="component" value="Unassembled WGS sequence"/>
</dbReference>
<dbReference type="GO" id="GO:0003700">
    <property type="term" value="F:DNA-binding transcription factor activity"/>
    <property type="evidence" value="ECO:0007669"/>
    <property type="project" value="InterPro"/>
</dbReference>
<dbReference type="RefSeq" id="WP_121241803.1">
    <property type="nucleotide sequence ID" value="NZ_BHVV01000008.1"/>
</dbReference>
<accession>A0A497XGF2</accession>
<dbReference type="Gene3D" id="3.40.190.10">
    <property type="entry name" value="Periplasmic binding protein-like II"/>
    <property type="match status" value="1"/>
</dbReference>
<dbReference type="Pfam" id="PF00126">
    <property type="entry name" value="HTH_1"/>
    <property type="match status" value="1"/>
</dbReference>
<dbReference type="EMBL" id="RCCI01000005">
    <property type="protein sequence ID" value="RLJ65168.1"/>
    <property type="molecule type" value="Genomic_DNA"/>
</dbReference>
<dbReference type="InterPro" id="IPR000847">
    <property type="entry name" value="LysR_HTH_N"/>
</dbReference>
<proteinExistence type="predicted"/>